<gene>
    <name evidence="1" type="ORF">CD31_21775</name>
</gene>
<sequence>MNSVSLTVYDEATAKSPSYSQVLQIDEVITASIGAGLSATATNKSFTPETTNVATVNATTGQITAISVGSSIIIYVGMDANGVVIERGTTTVTVHPQAAVAAIPTVSTPFSVIGWGKVVLRLQELVNTSSGL</sequence>
<dbReference type="EMBL" id="JPVR01000081">
    <property type="protein sequence ID" value="KGR80749.1"/>
    <property type="molecule type" value="Genomic_DNA"/>
</dbReference>
<dbReference type="Proteomes" id="UP000030487">
    <property type="component" value="Unassembled WGS sequence"/>
</dbReference>
<keyword evidence="2" id="KW-1185">Reference proteome</keyword>
<evidence type="ECO:0008006" key="3">
    <source>
        <dbReference type="Google" id="ProtNLM"/>
    </source>
</evidence>
<reference evidence="1 2" key="1">
    <citation type="submission" date="2014-02" db="EMBL/GenBank/DDBJ databases">
        <title>Draft genome sequence of Lysinibacillus boronitolerans NBRC 103108.</title>
        <authorList>
            <person name="Zhang F."/>
            <person name="Wang G."/>
            <person name="Zhang L."/>
        </authorList>
    </citation>
    <scope>NUCLEOTIDE SEQUENCE [LARGE SCALE GENOMIC DNA]</scope>
    <source>
        <strain evidence="1 2">NBRC 103108</strain>
    </source>
</reference>
<name>A0ABR4XT84_9BACI</name>
<organism evidence="1 2">
    <name type="scientific">Lysinibacillus boronitolerans JCM 21713 = 10a = NBRC 103108</name>
    <dbReference type="NCBI Taxonomy" id="1294264"/>
    <lineage>
        <taxon>Bacteria</taxon>
        <taxon>Bacillati</taxon>
        <taxon>Bacillota</taxon>
        <taxon>Bacilli</taxon>
        <taxon>Bacillales</taxon>
        <taxon>Bacillaceae</taxon>
        <taxon>Lysinibacillus</taxon>
    </lineage>
</organism>
<evidence type="ECO:0000313" key="2">
    <source>
        <dbReference type="Proteomes" id="UP000030487"/>
    </source>
</evidence>
<proteinExistence type="predicted"/>
<comment type="caution">
    <text evidence="1">The sequence shown here is derived from an EMBL/GenBank/DDBJ whole genome shotgun (WGS) entry which is preliminary data.</text>
</comment>
<evidence type="ECO:0000313" key="1">
    <source>
        <dbReference type="EMBL" id="KGR80749.1"/>
    </source>
</evidence>
<dbReference type="RefSeq" id="WP_036080818.1">
    <property type="nucleotide sequence ID" value="NZ_AVCW01000001.1"/>
</dbReference>
<protein>
    <recommendedName>
        <fullName evidence="3">BIG2 domain-containing protein</fullName>
    </recommendedName>
</protein>
<accession>A0ABR4XT84</accession>